<protein>
    <submittedName>
        <fullName evidence="3">Uncharacterized protein LOC115620826</fullName>
    </submittedName>
</protein>
<dbReference type="RefSeq" id="XP_030370117.1">
    <property type="nucleotide sequence ID" value="XM_030514257.1"/>
</dbReference>
<accession>A0A6J2T5B0</accession>
<keyword evidence="2" id="KW-1185">Reference proteome</keyword>
<gene>
    <name evidence="3" type="primary">LOC115620826</name>
</gene>
<sequence length="58" mass="6373">MSVGISHPSDMSSTLLSRLSSIFKQMSNYIKANSPFLIEASMVTLCFSAILSRYLILA</sequence>
<keyword evidence="1" id="KW-0812">Transmembrane</keyword>
<organism evidence="2 3">
    <name type="scientific">Drosophila lebanonensis</name>
    <name type="common">Fruit fly</name>
    <name type="synonym">Scaptodrosophila lebanonensis</name>
    <dbReference type="NCBI Taxonomy" id="7225"/>
    <lineage>
        <taxon>Eukaryota</taxon>
        <taxon>Metazoa</taxon>
        <taxon>Ecdysozoa</taxon>
        <taxon>Arthropoda</taxon>
        <taxon>Hexapoda</taxon>
        <taxon>Insecta</taxon>
        <taxon>Pterygota</taxon>
        <taxon>Neoptera</taxon>
        <taxon>Endopterygota</taxon>
        <taxon>Diptera</taxon>
        <taxon>Brachycera</taxon>
        <taxon>Muscomorpha</taxon>
        <taxon>Ephydroidea</taxon>
        <taxon>Drosophilidae</taxon>
        <taxon>Scaptodrosophila</taxon>
    </lineage>
</organism>
<dbReference type="OrthoDB" id="7860527at2759"/>
<keyword evidence="1" id="KW-0472">Membrane</keyword>
<evidence type="ECO:0000313" key="2">
    <source>
        <dbReference type="Proteomes" id="UP000504634"/>
    </source>
</evidence>
<proteinExistence type="predicted"/>
<dbReference type="Proteomes" id="UP000504634">
    <property type="component" value="Unplaced"/>
</dbReference>
<keyword evidence="1" id="KW-1133">Transmembrane helix</keyword>
<feature type="transmembrane region" description="Helical" evidence="1">
    <location>
        <begin position="36"/>
        <end position="56"/>
    </location>
</feature>
<evidence type="ECO:0000256" key="1">
    <source>
        <dbReference type="SAM" id="Phobius"/>
    </source>
</evidence>
<name>A0A6J2T5B0_DROLE</name>
<evidence type="ECO:0000313" key="3">
    <source>
        <dbReference type="RefSeq" id="XP_030370117.1"/>
    </source>
</evidence>
<dbReference type="GeneID" id="115620826"/>
<reference evidence="3" key="1">
    <citation type="submission" date="2025-08" db="UniProtKB">
        <authorList>
            <consortium name="RefSeq"/>
        </authorList>
    </citation>
    <scope>IDENTIFICATION</scope>
    <source>
        <strain evidence="3">11010-0011.00</strain>
        <tissue evidence="3">Whole body</tissue>
    </source>
</reference>
<dbReference type="AlphaFoldDB" id="A0A6J2T5B0"/>